<dbReference type="Pfam" id="PF08785">
    <property type="entry name" value="Ku_PK_bind"/>
    <property type="match status" value="1"/>
</dbReference>
<dbReference type="GO" id="GO:0006310">
    <property type="term" value="P:DNA recombination"/>
    <property type="evidence" value="ECO:0007669"/>
    <property type="project" value="UniProtKB-KW"/>
</dbReference>
<keyword evidence="11" id="KW-0067">ATP-binding</keyword>
<dbReference type="GO" id="GO:0016787">
    <property type="term" value="F:hydrolase activity"/>
    <property type="evidence" value="ECO:0007669"/>
    <property type="project" value="UniProtKB-KW"/>
</dbReference>
<dbReference type="InterPro" id="IPR036465">
    <property type="entry name" value="vWFA_dom_sf"/>
</dbReference>
<evidence type="ECO:0000256" key="1">
    <source>
        <dbReference type="ARBA" id="ARBA00004123"/>
    </source>
</evidence>
<dbReference type="AlphaFoldDB" id="A0AAD9FRA9"/>
<dbReference type="GO" id="GO:0003684">
    <property type="term" value="F:damaged DNA binding"/>
    <property type="evidence" value="ECO:0007669"/>
    <property type="project" value="InterPro"/>
</dbReference>
<evidence type="ECO:0000256" key="15">
    <source>
        <dbReference type="ARBA" id="ARBA00023204"/>
    </source>
</evidence>
<sequence length="868" mass="97313">MPERAGYTLVVYAIDVSPSMADAMPDPATGQKRAKLDLAKEFVARKCEPKILSGRKTEAVGILSFGGKTNNQAHHAFVAQNPDEEDPPYAAVACDVAIQTAKPKTVEEVMNLQVGESEGNPVSALMVALDMIHTHKHTKSWALEIVLITDGESAFQQDEYEEAMQRLDDMGVKLSVVGIDFVPPDEPVPKTKNRNKRLSEKFWRVFVQTLYEQLSPHTSSEEILPQIGTFDEALIAARMPRPAVVNGTLSGIELRIGSPDVDPSQAIVIPVKYSKATMKARPPTLSKAWKPAMELQVPQRVDQRVPGSSSQLVNAVMEQSQGMDHAPAPSDLAAMISAEVRNFTTYVIKRPPKGAEGPQTVPDSSQLDPTQVDSTQQQGEEEEEPVAKEDIVKAWRFGSTWVPMEKDTFDPLDTHKGVEILGFFPRNAIRRHLLMGEVRFVWPDLTSPKAQIQFSSLVEGMALRDMVAVVRWVQKDQADPVIGVCVPEMEYPGEERRLDYMFWVKLPFAEDEHNFWFPSLTTYKTASGKTVTEHPLLPTEEQCDLMDELVDALDLDEYAKRLRDEQRRAERERLGEDENDDMDQEEDDEPAPKWFDVNKSYNPAIHRIKEAIFHASLTRDLDANPLGPPHPELVKYFNTPEDLAREAEDVTQRLKESLNLKKVPAKTRRKVEKEQLRPEEGYIDIDELFPGEAGDVKGKAKAEQHSPTQAKTEPVSPTRTQRGFSTDSDFIHPPSATKGQASTSKPKPGRLVSNQRPLEDFNALIEGEGDVFRKAIQDLGAVVKENVEASFSRQAFPLALECLKAMRKTALVYEEVDTFNDYLAELEAHVKAPGFKHPDFWNYVEKEGEAVSMITHEEAQAALEEYEE</sequence>
<evidence type="ECO:0000256" key="7">
    <source>
        <dbReference type="ARBA" id="ARBA00022741"/>
    </source>
</evidence>
<dbReference type="PANTHER" id="PTHR12604">
    <property type="entry name" value="KU AUTOANTIGEN DNA HELICASE"/>
    <property type="match status" value="1"/>
</dbReference>
<dbReference type="SUPFAM" id="SSF101420">
    <property type="entry name" value="C-terminal domain of Ku80"/>
    <property type="match status" value="1"/>
</dbReference>
<evidence type="ECO:0000256" key="9">
    <source>
        <dbReference type="ARBA" id="ARBA00022801"/>
    </source>
</evidence>
<accession>A0AAD9FRA9</accession>
<keyword evidence="21" id="KW-1185">Reference proteome</keyword>
<dbReference type="Pfam" id="PF02735">
    <property type="entry name" value="Ku"/>
    <property type="match status" value="1"/>
</dbReference>
<feature type="region of interest" description="Disordered" evidence="18">
    <location>
        <begin position="350"/>
        <end position="389"/>
    </location>
</feature>
<dbReference type="SUPFAM" id="SSF100939">
    <property type="entry name" value="SPOC domain-like"/>
    <property type="match status" value="1"/>
</dbReference>
<feature type="compositionally biased region" description="Polar residues" evidence="18">
    <location>
        <begin position="705"/>
        <end position="728"/>
    </location>
</feature>
<dbReference type="SUPFAM" id="SSF53300">
    <property type="entry name" value="vWA-like"/>
    <property type="match status" value="1"/>
</dbReference>
<evidence type="ECO:0000256" key="2">
    <source>
        <dbReference type="ARBA" id="ARBA00004574"/>
    </source>
</evidence>
<dbReference type="Pfam" id="PF03731">
    <property type="entry name" value="Ku_N"/>
    <property type="match status" value="1"/>
</dbReference>
<dbReference type="GO" id="GO:0006303">
    <property type="term" value="P:double-strand break repair via nonhomologous end joining"/>
    <property type="evidence" value="ECO:0007669"/>
    <property type="project" value="InterPro"/>
</dbReference>
<dbReference type="InterPro" id="IPR006164">
    <property type="entry name" value="DNA_bd_Ku70/Ku80"/>
</dbReference>
<dbReference type="Gene3D" id="1.25.40.240">
    <property type="entry name" value="Ku, C-terminal domain"/>
    <property type="match status" value="1"/>
</dbReference>
<evidence type="ECO:0000256" key="11">
    <source>
        <dbReference type="ARBA" id="ARBA00022840"/>
    </source>
</evidence>
<dbReference type="InterPro" id="IPR016194">
    <property type="entry name" value="SPOC-like_C_dom_sf"/>
</dbReference>
<dbReference type="PANTHER" id="PTHR12604:SF4">
    <property type="entry name" value="X-RAY REPAIR CROSS-COMPLEMENTING PROTEIN 5"/>
    <property type="match status" value="1"/>
</dbReference>
<feature type="compositionally biased region" description="Basic and acidic residues" evidence="18">
    <location>
        <begin position="565"/>
        <end position="576"/>
    </location>
</feature>
<keyword evidence="13" id="KW-0238">DNA-binding</keyword>
<evidence type="ECO:0000313" key="20">
    <source>
        <dbReference type="EMBL" id="KAK1924746.1"/>
    </source>
</evidence>
<keyword evidence="14" id="KW-0233">DNA recombination</keyword>
<keyword evidence="15" id="KW-0234">DNA repair</keyword>
<dbReference type="Gene3D" id="2.40.290.10">
    <property type="match status" value="1"/>
</dbReference>
<dbReference type="PROSITE" id="PS50234">
    <property type="entry name" value="VWFA"/>
    <property type="match status" value="1"/>
</dbReference>
<dbReference type="InterPro" id="IPR036494">
    <property type="entry name" value="Ku_C_sf"/>
</dbReference>
<dbReference type="GO" id="GO:0003678">
    <property type="term" value="F:DNA helicase activity"/>
    <property type="evidence" value="ECO:0007669"/>
    <property type="project" value="UniProtKB-EC"/>
</dbReference>
<dbReference type="GO" id="GO:0000723">
    <property type="term" value="P:telomere maintenance"/>
    <property type="evidence" value="ECO:0007669"/>
    <property type="project" value="InterPro"/>
</dbReference>
<dbReference type="InterPro" id="IPR024193">
    <property type="entry name" value="Ku80"/>
</dbReference>
<evidence type="ECO:0000256" key="8">
    <source>
        <dbReference type="ARBA" id="ARBA00022763"/>
    </source>
</evidence>
<dbReference type="InterPro" id="IPR014893">
    <property type="entry name" value="Ku_PK_bind"/>
</dbReference>
<dbReference type="InterPro" id="IPR002035">
    <property type="entry name" value="VWF_A"/>
</dbReference>
<evidence type="ECO:0000256" key="14">
    <source>
        <dbReference type="ARBA" id="ARBA00023172"/>
    </source>
</evidence>
<evidence type="ECO:0000256" key="10">
    <source>
        <dbReference type="ARBA" id="ARBA00022806"/>
    </source>
</evidence>
<evidence type="ECO:0000256" key="6">
    <source>
        <dbReference type="ARBA" id="ARBA00022454"/>
    </source>
</evidence>
<dbReference type="Proteomes" id="UP001182556">
    <property type="component" value="Unassembled WGS sequence"/>
</dbReference>
<dbReference type="GO" id="GO:0000781">
    <property type="term" value="C:chromosome, telomeric region"/>
    <property type="evidence" value="ECO:0007669"/>
    <property type="project" value="UniProtKB-SubCell"/>
</dbReference>
<dbReference type="GO" id="GO:0043564">
    <property type="term" value="C:Ku70:Ku80 complex"/>
    <property type="evidence" value="ECO:0007669"/>
    <property type="project" value="InterPro"/>
</dbReference>
<evidence type="ECO:0000256" key="16">
    <source>
        <dbReference type="ARBA" id="ARBA00023242"/>
    </source>
</evidence>
<keyword evidence="8" id="KW-0227">DNA damage</keyword>
<keyword evidence="7" id="KW-0547">Nucleotide-binding</keyword>
<evidence type="ECO:0000256" key="17">
    <source>
        <dbReference type="ARBA" id="ARBA00031847"/>
    </source>
</evidence>
<dbReference type="GO" id="GO:0003690">
    <property type="term" value="F:double-stranded DNA binding"/>
    <property type="evidence" value="ECO:0007669"/>
    <property type="project" value="TreeGrafter"/>
</dbReference>
<keyword evidence="9" id="KW-0378">Hydrolase</keyword>
<dbReference type="CDD" id="cd00873">
    <property type="entry name" value="KU80"/>
    <property type="match status" value="1"/>
</dbReference>
<feature type="region of interest" description="Disordered" evidence="18">
    <location>
        <begin position="682"/>
        <end position="755"/>
    </location>
</feature>
<keyword evidence="12" id="KW-0779">Telomere</keyword>
<evidence type="ECO:0000256" key="12">
    <source>
        <dbReference type="ARBA" id="ARBA00022895"/>
    </source>
</evidence>
<keyword evidence="6" id="KW-0158">Chromosome</keyword>
<dbReference type="InterPro" id="IPR005161">
    <property type="entry name" value="Ku_N"/>
</dbReference>
<dbReference type="SMART" id="SM00559">
    <property type="entry name" value="Ku78"/>
    <property type="match status" value="1"/>
</dbReference>
<evidence type="ECO:0000256" key="13">
    <source>
        <dbReference type="ARBA" id="ARBA00023125"/>
    </source>
</evidence>
<feature type="region of interest" description="Disordered" evidence="18">
    <location>
        <begin position="565"/>
        <end position="595"/>
    </location>
</feature>
<dbReference type="EC" id="3.6.4.12" evidence="4"/>
<evidence type="ECO:0000259" key="19">
    <source>
        <dbReference type="PROSITE" id="PS50234"/>
    </source>
</evidence>
<evidence type="ECO:0000313" key="21">
    <source>
        <dbReference type="Proteomes" id="UP001182556"/>
    </source>
</evidence>
<organism evidence="20 21">
    <name type="scientific">Papiliotrema laurentii</name>
    <name type="common">Cryptococcus laurentii</name>
    <dbReference type="NCBI Taxonomy" id="5418"/>
    <lineage>
        <taxon>Eukaryota</taxon>
        <taxon>Fungi</taxon>
        <taxon>Dikarya</taxon>
        <taxon>Basidiomycota</taxon>
        <taxon>Agaricomycotina</taxon>
        <taxon>Tremellomycetes</taxon>
        <taxon>Tremellales</taxon>
        <taxon>Rhynchogastremaceae</taxon>
        <taxon>Papiliotrema</taxon>
    </lineage>
</organism>
<dbReference type="GO" id="GO:0042162">
    <property type="term" value="F:telomeric DNA binding"/>
    <property type="evidence" value="ECO:0007669"/>
    <property type="project" value="InterPro"/>
</dbReference>
<comment type="subcellular location">
    <subcellularLocation>
        <location evidence="2">Chromosome</location>
        <location evidence="2">Telomere</location>
    </subcellularLocation>
    <subcellularLocation>
        <location evidence="1">Nucleus</location>
    </subcellularLocation>
</comment>
<evidence type="ECO:0000256" key="4">
    <source>
        <dbReference type="ARBA" id="ARBA00012551"/>
    </source>
</evidence>
<comment type="caution">
    <text evidence="20">The sequence shown here is derived from an EMBL/GenBank/DDBJ whole genome shotgun (WGS) entry which is preliminary data.</text>
</comment>
<gene>
    <name evidence="20" type="ORF">DB88DRAFT_486640</name>
</gene>
<dbReference type="Gene3D" id="3.40.50.410">
    <property type="entry name" value="von Willebrand factor, type A domain"/>
    <property type="match status" value="1"/>
</dbReference>
<feature type="compositionally biased region" description="Acidic residues" evidence="18">
    <location>
        <begin position="577"/>
        <end position="589"/>
    </location>
</feature>
<proteinExistence type="inferred from homology"/>
<reference evidence="20" key="1">
    <citation type="submission" date="2023-02" db="EMBL/GenBank/DDBJ databases">
        <title>Identification and recombinant expression of a fungal hydrolase from Papiliotrema laurentii that hydrolyzes apple cutin and clears colloidal polyester polyurethane.</title>
        <authorList>
            <consortium name="DOE Joint Genome Institute"/>
            <person name="Roman V.A."/>
            <person name="Bojanowski C."/>
            <person name="Crable B.R."/>
            <person name="Wagner D.N."/>
            <person name="Hung C.S."/>
            <person name="Nadeau L.J."/>
            <person name="Schratz L."/>
            <person name="Haridas S."/>
            <person name="Pangilinan J."/>
            <person name="Lipzen A."/>
            <person name="Na H."/>
            <person name="Yan M."/>
            <person name="Ng V."/>
            <person name="Grigoriev I.V."/>
            <person name="Spatafora J.W."/>
            <person name="Barlow D."/>
            <person name="Biffinger J."/>
            <person name="Kelley-Loughnane N."/>
            <person name="Varaljay V.A."/>
            <person name="Crookes-Goodson W.J."/>
        </authorList>
    </citation>
    <scope>NUCLEOTIDE SEQUENCE</scope>
    <source>
        <strain evidence="20">5307AH</strain>
    </source>
</reference>
<name>A0AAD9FRA9_PAPLA</name>
<dbReference type="GO" id="GO:0005524">
    <property type="term" value="F:ATP binding"/>
    <property type="evidence" value="ECO:0007669"/>
    <property type="project" value="UniProtKB-KW"/>
</dbReference>
<keyword evidence="10" id="KW-0347">Helicase</keyword>
<keyword evidence="16" id="KW-0539">Nucleus</keyword>
<feature type="compositionally biased region" description="Basic and acidic residues" evidence="18">
    <location>
        <begin position="694"/>
        <end position="704"/>
    </location>
</feature>
<dbReference type="EMBL" id="JAODAN010000004">
    <property type="protein sequence ID" value="KAK1924746.1"/>
    <property type="molecule type" value="Genomic_DNA"/>
</dbReference>
<evidence type="ECO:0000256" key="18">
    <source>
        <dbReference type="SAM" id="MobiDB-lite"/>
    </source>
</evidence>
<dbReference type="Gene3D" id="1.10.1600.10">
    <property type="match status" value="1"/>
</dbReference>
<dbReference type="SMART" id="SM00327">
    <property type="entry name" value="VWA"/>
    <property type="match status" value="1"/>
</dbReference>
<comment type="similarity">
    <text evidence="3">Belongs to the ku80 family.</text>
</comment>
<dbReference type="CDD" id="cd00198">
    <property type="entry name" value="vWFA"/>
    <property type="match status" value="1"/>
</dbReference>
<evidence type="ECO:0000256" key="3">
    <source>
        <dbReference type="ARBA" id="ARBA00007726"/>
    </source>
</evidence>
<feature type="compositionally biased region" description="Polar residues" evidence="18">
    <location>
        <begin position="361"/>
        <end position="378"/>
    </location>
</feature>
<evidence type="ECO:0000256" key="5">
    <source>
        <dbReference type="ARBA" id="ARBA00021792"/>
    </source>
</evidence>
<protein>
    <recommendedName>
        <fullName evidence="5">ATP-dependent DNA helicase II subunit 2</fullName>
        <ecNumber evidence="4">3.6.4.12</ecNumber>
    </recommendedName>
    <alternativeName>
        <fullName evidence="17">ATP-dependent DNA helicase II subunit Ku80</fullName>
    </alternativeName>
</protein>
<feature type="domain" description="VWFA" evidence="19">
    <location>
        <begin position="9"/>
        <end position="227"/>
    </location>
</feature>